<feature type="binding site" evidence="6">
    <location>
        <position position="260"/>
    </location>
    <ligand>
        <name>substrate</name>
    </ligand>
</feature>
<dbReference type="AlphaFoldDB" id="A0A133NCX7"/>
<keyword evidence="6" id="KW-0007">Acetylation</keyword>
<evidence type="ECO:0000256" key="6">
    <source>
        <dbReference type="HAMAP-Rule" id="MF_00313"/>
    </source>
</evidence>
<feature type="binding site" evidence="6">
    <location>
        <position position="133"/>
    </location>
    <ligand>
        <name>substrate</name>
    </ligand>
</feature>
<feature type="binding site" evidence="6">
    <location>
        <position position="209"/>
    </location>
    <ligand>
        <name>substrate</name>
    </ligand>
</feature>
<feature type="binding site" evidence="6">
    <location>
        <position position="81"/>
    </location>
    <ligand>
        <name>substrate</name>
    </ligand>
</feature>
<reference evidence="8" key="1">
    <citation type="submission" date="2016-01" db="EMBL/GenBank/DDBJ databases">
        <authorList>
            <person name="Mitreva M."/>
            <person name="Pepin K.H."/>
            <person name="Mihindukulasuriya K.A."/>
            <person name="Fulton R."/>
            <person name="Fronick C."/>
            <person name="O'Laughlin M."/>
            <person name="Miner T."/>
            <person name="Herter B."/>
            <person name="Rosa B.A."/>
            <person name="Cordes M."/>
            <person name="Tomlinson C."/>
            <person name="Wollam A."/>
            <person name="Palsikar V.B."/>
            <person name="Mardis E.R."/>
            <person name="Wilson R.K."/>
        </authorList>
    </citation>
    <scope>NUCLEOTIDE SEQUENCE [LARGE SCALE GENOMIC DNA]</scope>
    <source>
        <strain evidence="8">CMW8396</strain>
    </source>
</reference>
<dbReference type="FunFam" id="3.40.710.10:FF:000005">
    <property type="entry name" value="Glutaminase"/>
    <property type="match status" value="1"/>
</dbReference>
<sequence>MGKNIINRNKMSHKKLLEGKMQELLQKIVEKNKELTNLGAVANYIPELDKANKNALGICVMDMEGNQFCYGECGTRFTIQSISKIISLMLAILDNGEEYVFSKVGMEPSGDPFNSIRKLETSSRKKPYNPLINAGAIAVASMIKGKNVRERFQRLLDFTRKITEDETVDVNYKIYCGESETGDRNRAMGYFLKGEGIIEGNVEEALDIYFKQCSMEVTVYTIAKLGLFLANDGVLSNGERVISTRLSRIVKTLMVTCGMYDESGEFAVRVGMPSKSGVGGGIVSVVPKKMGIGVYGPSLDKKGNSIAGAGVLEDLAKELDLSIF</sequence>
<proteinExistence type="inferred from homology"/>
<organism evidence="7 8">
    <name type="scientific">Fusobacterium equinum</name>
    <dbReference type="NCBI Taxonomy" id="134605"/>
    <lineage>
        <taxon>Bacteria</taxon>
        <taxon>Fusobacteriati</taxon>
        <taxon>Fusobacteriota</taxon>
        <taxon>Fusobacteriia</taxon>
        <taxon>Fusobacteriales</taxon>
        <taxon>Fusobacteriaceae</taxon>
        <taxon>Fusobacterium</taxon>
    </lineage>
</organism>
<name>A0A133NCX7_9FUSO</name>
<keyword evidence="8" id="KW-1185">Reference proteome</keyword>
<gene>
    <name evidence="6" type="primary">glsA</name>
    <name evidence="7" type="ORF">HMPREF3206_01111</name>
</gene>
<comment type="similarity">
    <text evidence="1 6">Belongs to the glutaminase family.</text>
</comment>
<accession>A0A133NCX7</accession>
<evidence type="ECO:0000256" key="2">
    <source>
        <dbReference type="ARBA" id="ARBA00011881"/>
    </source>
</evidence>
<evidence type="ECO:0000313" key="7">
    <source>
        <dbReference type="EMBL" id="KXA14128.1"/>
    </source>
</evidence>
<keyword evidence="4 6" id="KW-0378">Hydrolase</keyword>
<dbReference type="InterPro" id="IPR012338">
    <property type="entry name" value="Beta-lactam/transpept-like"/>
</dbReference>
<dbReference type="EC" id="3.5.1.2" evidence="3 6"/>
<dbReference type="GO" id="GO:0006537">
    <property type="term" value="P:glutamate biosynthetic process"/>
    <property type="evidence" value="ECO:0007669"/>
    <property type="project" value="TreeGrafter"/>
</dbReference>
<dbReference type="Pfam" id="PF04960">
    <property type="entry name" value="Glutaminase"/>
    <property type="match status" value="1"/>
</dbReference>
<comment type="catalytic activity">
    <reaction evidence="5 6">
        <text>L-glutamine + H2O = L-glutamate + NH4(+)</text>
        <dbReference type="Rhea" id="RHEA:15889"/>
        <dbReference type="ChEBI" id="CHEBI:15377"/>
        <dbReference type="ChEBI" id="CHEBI:28938"/>
        <dbReference type="ChEBI" id="CHEBI:29985"/>
        <dbReference type="ChEBI" id="CHEBI:58359"/>
        <dbReference type="EC" id="3.5.1.2"/>
    </reaction>
</comment>
<dbReference type="EMBL" id="LRPX01000054">
    <property type="protein sequence ID" value="KXA14128.1"/>
    <property type="molecule type" value="Genomic_DNA"/>
</dbReference>
<dbReference type="NCBIfam" id="TIGR03814">
    <property type="entry name" value="Gln_ase"/>
    <property type="match status" value="1"/>
</dbReference>
<evidence type="ECO:0000256" key="4">
    <source>
        <dbReference type="ARBA" id="ARBA00022801"/>
    </source>
</evidence>
<evidence type="ECO:0000256" key="1">
    <source>
        <dbReference type="ARBA" id="ARBA00011076"/>
    </source>
</evidence>
<comment type="caution">
    <text evidence="7">The sequence shown here is derived from an EMBL/GenBank/DDBJ whole genome shotgun (WGS) entry which is preliminary data.</text>
</comment>
<dbReference type="PANTHER" id="PTHR12544:SF29">
    <property type="entry name" value="GLUTAMINASE"/>
    <property type="match status" value="1"/>
</dbReference>
<dbReference type="GO" id="GO:0004359">
    <property type="term" value="F:glutaminase activity"/>
    <property type="evidence" value="ECO:0007669"/>
    <property type="project" value="UniProtKB-UniRule"/>
</dbReference>
<protein>
    <recommendedName>
        <fullName evidence="3 6">Glutaminase</fullName>
        <ecNumber evidence="3 6">3.5.1.2</ecNumber>
    </recommendedName>
</protein>
<dbReference type="Gene3D" id="3.40.710.10">
    <property type="entry name" value="DD-peptidase/beta-lactamase superfamily"/>
    <property type="match status" value="1"/>
</dbReference>
<evidence type="ECO:0000256" key="5">
    <source>
        <dbReference type="ARBA" id="ARBA00049534"/>
    </source>
</evidence>
<dbReference type="Proteomes" id="UP000070617">
    <property type="component" value="Unassembled WGS sequence"/>
</dbReference>
<dbReference type="PANTHER" id="PTHR12544">
    <property type="entry name" value="GLUTAMINASE"/>
    <property type="match status" value="1"/>
</dbReference>
<dbReference type="HAMAP" id="MF_00313">
    <property type="entry name" value="Glutaminase"/>
    <property type="match status" value="1"/>
</dbReference>
<dbReference type="GO" id="GO:0006543">
    <property type="term" value="P:L-glutamine catabolic process"/>
    <property type="evidence" value="ECO:0007669"/>
    <property type="project" value="TreeGrafter"/>
</dbReference>
<feature type="binding site" evidence="6">
    <location>
        <position position="278"/>
    </location>
    <ligand>
        <name>substrate</name>
    </ligand>
</feature>
<dbReference type="PATRIC" id="fig|134605.3.peg.1095"/>
<evidence type="ECO:0000313" key="8">
    <source>
        <dbReference type="Proteomes" id="UP000070617"/>
    </source>
</evidence>
<comment type="subunit">
    <text evidence="2 6">Homotetramer.</text>
</comment>
<dbReference type="InterPro" id="IPR015868">
    <property type="entry name" value="Glutaminase"/>
</dbReference>
<evidence type="ECO:0000256" key="3">
    <source>
        <dbReference type="ARBA" id="ARBA00012918"/>
    </source>
</evidence>
<feature type="binding site" evidence="6">
    <location>
        <position position="185"/>
    </location>
    <ligand>
        <name>substrate</name>
    </ligand>
</feature>
<dbReference type="SUPFAM" id="SSF56601">
    <property type="entry name" value="beta-lactamase/transpeptidase-like"/>
    <property type="match status" value="1"/>
</dbReference>
<feature type="binding site" evidence="6">
    <location>
        <position position="178"/>
    </location>
    <ligand>
        <name>substrate</name>
    </ligand>
</feature>
<dbReference type="STRING" id="134605.HMPREF3206_01111"/>